<feature type="compositionally biased region" description="Gly residues" evidence="1">
    <location>
        <begin position="1"/>
        <end position="26"/>
    </location>
</feature>
<protein>
    <submittedName>
        <fullName evidence="2">Uncharacterized protein</fullName>
    </submittedName>
</protein>
<feature type="compositionally biased region" description="Basic and acidic residues" evidence="1">
    <location>
        <begin position="54"/>
        <end position="68"/>
    </location>
</feature>
<dbReference type="AlphaFoldDB" id="A0A836BNK7"/>
<feature type="non-terminal residue" evidence="2">
    <location>
        <position position="1"/>
    </location>
</feature>
<organism evidence="2 3">
    <name type="scientific">Edaphochlamys debaryana</name>
    <dbReference type="NCBI Taxonomy" id="47281"/>
    <lineage>
        <taxon>Eukaryota</taxon>
        <taxon>Viridiplantae</taxon>
        <taxon>Chlorophyta</taxon>
        <taxon>core chlorophytes</taxon>
        <taxon>Chlorophyceae</taxon>
        <taxon>CS clade</taxon>
        <taxon>Chlamydomonadales</taxon>
        <taxon>Chlamydomonadales incertae sedis</taxon>
        <taxon>Edaphochlamys</taxon>
    </lineage>
</organism>
<proteinExistence type="predicted"/>
<name>A0A836BNK7_9CHLO</name>
<feature type="region of interest" description="Disordered" evidence="1">
    <location>
        <begin position="1"/>
        <end position="68"/>
    </location>
</feature>
<evidence type="ECO:0000313" key="2">
    <source>
        <dbReference type="EMBL" id="KAG2481824.1"/>
    </source>
</evidence>
<sequence>MSGRGGGRFGRGGGRGGRGGFGGGPVGPVARDEDGTVLPTAPAGPPPLFPEIELPEHPDINPRDKMLL</sequence>
<reference evidence="2" key="1">
    <citation type="journal article" date="2020" name="bioRxiv">
        <title>Comparative genomics of Chlamydomonas.</title>
        <authorList>
            <person name="Craig R.J."/>
            <person name="Hasan A.R."/>
            <person name="Ness R.W."/>
            <person name="Keightley P.D."/>
        </authorList>
    </citation>
    <scope>NUCLEOTIDE SEQUENCE</scope>
    <source>
        <strain evidence="2">CCAP 11/70</strain>
    </source>
</reference>
<comment type="caution">
    <text evidence="2">The sequence shown here is derived from an EMBL/GenBank/DDBJ whole genome shotgun (WGS) entry which is preliminary data.</text>
</comment>
<keyword evidence="3" id="KW-1185">Reference proteome</keyword>
<evidence type="ECO:0000313" key="3">
    <source>
        <dbReference type="Proteomes" id="UP000612055"/>
    </source>
</evidence>
<dbReference type="Proteomes" id="UP000612055">
    <property type="component" value="Unassembled WGS sequence"/>
</dbReference>
<dbReference type="EMBL" id="JAEHOE010000495">
    <property type="protein sequence ID" value="KAG2481824.1"/>
    <property type="molecule type" value="Genomic_DNA"/>
</dbReference>
<evidence type="ECO:0000256" key="1">
    <source>
        <dbReference type="SAM" id="MobiDB-lite"/>
    </source>
</evidence>
<accession>A0A836BNK7</accession>
<gene>
    <name evidence="2" type="ORF">HYH03_019208</name>
</gene>